<dbReference type="Pfam" id="PF22597">
    <property type="entry name" value="DYN_lid"/>
    <property type="match status" value="1"/>
</dbReference>
<dbReference type="InParanoid" id="F2UAS2"/>
<comment type="similarity">
    <text evidence="2">Belongs to the dynein heavy chain family.</text>
</comment>
<name>F2UAS2_SALR5</name>
<reference evidence="17" key="1">
    <citation type="submission" date="2009-08" db="EMBL/GenBank/DDBJ databases">
        <title>Annotation of Salpingoeca rosetta.</title>
        <authorList>
            <consortium name="The Broad Institute Genome Sequencing Platform"/>
            <person name="Russ C."/>
            <person name="Cuomo C."/>
            <person name="Burger G."/>
            <person name="Gray M.W."/>
            <person name="Holland P.W.H."/>
            <person name="King N."/>
            <person name="Lang F.B.F."/>
            <person name="Roger A.J."/>
            <person name="Ruiz-Trillo I."/>
            <person name="Young S.K."/>
            <person name="Zeng Q."/>
            <person name="Gargeya S."/>
            <person name="Alvarado L."/>
            <person name="Berlin A."/>
            <person name="Chapman S.B."/>
            <person name="Chen Z."/>
            <person name="Freedman E."/>
            <person name="Gellesch M."/>
            <person name="Goldberg J."/>
            <person name="Griggs A."/>
            <person name="Gujja S."/>
            <person name="Heilman E."/>
            <person name="Heiman D."/>
            <person name="Howarth C."/>
            <person name="Mehta T."/>
            <person name="Neiman D."/>
            <person name="Pearson M."/>
            <person name="Roberts A."/>
            <person name="Saif S."/>
            <person name="Shea T."/>
            <person name="Shenoy N."/>
            <person name="Sisk P."/>
            <person name="Stolte C."/>
            <person name="Sykes S."/>
            <person name="White J."/>
            <person name="Yandava C."/>
            <person name="Haas B."/>
            <person name="Nusbaum C."/>
            <person name="Birren B."/>
        </authorList>
    </citation>
    <scope>NUCLEOTIDE SEQUENCE [LARGE SCALE GENOMIC DNA]</scope>
    <source>
        <strain evidence="17">ATCC 50818</strain>
    </source>
</reference>
<dbReference type="RefSeq" id="XP_004993770.1">
    <property type="nucleotide sequence ID" value="XM_004993713.1"/>
</dbReference>
<dbReference type="FunFam" id="1.20.140.100:FF:000002">
    <property type="entry name" value="Cytoplasmic dynein heavy chain 1"/>
    <property type="match status" value="1"/>
</dbReference>
<dbReference type="Gene3D" id="3.40.50.300">
    <property type="entry name" value="P-loop containing nucleotide triphosphate hydrolases"/>
    <property type="match status" value="5"/>
</dbReference>
<dbReference type="FunFam" id="1.20.1270.280:FF:000004">
    <property type="entry name" value="Cytoplasmic dynein heavy chain 2"/>
    <property type="match status" value="1"/>
</dbReference>
<keyword evidence="8" id="KW-0547">Nucleotide-binding</keyword>
<dbReference type="PANTHER" id="PTHR46532">
    <property type="entry name" value="MALE FERTILITY FACTOR KL5"/>
    <property type="match status" value="1"/>
</dbReference>
<evidence type="ECO:0000256" key="10">
    <source>
        <dbReference type="ARBA" id="ARBA00023017"/>
    </source>
</evidence>
<dbReference type="Gene3D" id="1.20.920.20">
    <property type="match status" value="1"/>
</dbReference>
<dbReference type="GO" id="GO:0005858">
    <property type="term" value="C:axonemal dynein complex"/>
    <property type="evidence" value="ECO:0007669"/>
    <property type="project" value="TreeGrafter"/>
</dbReference>
<dbReference type="Gene3D" id="3.10.490.20">
    <property type="match status" value="1"/>
</dbReference>
<keyword evidence="18" id="KW-1185">Reference proteome</keyword>
<dbReference type="FunFam" id="3.40.50.300:FF:000071">
    <property type="entry name" value="Cytoplasmic dynein heavy chain 1"/>
    <property type="match status" value="1"/>
</dbReference>
<dbReference type="FunFam" id="1.10.8.720:FF:000003">
    <property type="entry name" value="Cytoplasmic dynein heavy chain 2"/>
    <property type="match status" value="1"/>
</dbReference>
<dbReference type="InterPro" id="IPR043160">
    <property type="entry name" value="Dynein_C_barrel"/>
</dbReference>
<dbReference type="Pfam" id="PF17852">
    <property type="entry name" value="Dynein_AAA_lid"/>
    <property type="match status" value="1"/>
</dbReference>
<dbReference type="OrthoDB" id="14187at2759"/>
<evidence type="ECO:0000256" key="4">
    <source>
        <dbReference type="ARBA" id="ARBA00022197"/>
    </source>
</evidence>
<evidence type="ECO:0000259" key="16">
    <source>
        <dbReference type="SMART" id="SM00382"/>
    </source>
</evidence>
<dbReference type="KEGG" id="sre:PTSG_05192"/>
<dbReference type="InterPro" id="IPR027417">
    <property type="entry name" value="P-loop_NTPase"/>
</dbReference>
<dbReference type="Gene3D" id="1.10.8.720">
    <property type="entry name" value="Region D6 of dynein motor"/>
    <property type="match status" value="1"/>
</dbReference>
<dbReference type="GO" id="GO:0008569">
    <property type="term" value="F:minus-end-directed microtubule motor activity"/>
    <property type="evidence" value="ECO:0007669"/>
    <property type="project" value="InterPro"/>
</dbReference>
<dbReference type="SUPFAM" id="SSF52540">
    <property type="entry name" value="P-loop containing nucleoside triphosphate hydrolases"/>
    <property type="match status" value="4"/>
</dbReference>
<evidence type="ECO:0000256" key="7">
    <source>
        <dbReference type="ARBA" id="ARBA00022737"/>
    </source>
</evidence>
<evidence type="ECO:0000256" key="5">
    <source>
        <dbReference type="ARBA" id="ARBA00022490"/>
    </source>
</evidence>
<dbReference type="InterPro" id="IPR054354">
    <property type="entry name" value="DYNC2H1-like_lid"/>
</dbReference>
<dbReference type="InterPro" id="IPR013602">
    <property type="entry name" value="Dynein_heavy_linker"/>
</dbReference>
<dbReference type="CDD" id="cd00009">
    <property type="entry name" value="AAA"/>
    <property type="match status" value="2"/>
</dbReference>
<dbReference type="Gene3D" id="6.10.140.1060">
    <property type="match status" value="1"/>
</dbReference>
<dbReference type="InterPro" id="IPR024317">
    <property type="entry name" value="Dynein_heavy_chain_D4_dom"/>
</dbReference>
<feature type="domain" description="AAA+ ATPase" evidence="16">
    <location>
        <begin position="2850"/>
        <end position="2962"/>
    </location>
</feature>
<dbReference type="GO" id="GO:0051959">
    <property type="term" value="F:dynein light intermediate chain binding"/>
    <property type="evidence" value="ECO:0007669"/>
    <property type="project" value="InterPro"/>
</dbReference>
<evidence type="ECO:0000256" key="13">
    <source>
        <dbReference type="ARBA" id="ARBA00023212"/>
    </source>
</evidence>
<evidence type="ECO:0000256" key="15">
    <source>
        <dbReference type="SAM" id="Coils"/>
    </source>
</evidence>
<dbReference type="Gene3D" id="1.20.140.100">
    <property type="entry name" value="Dynein heavy chain, N-terminal domain 2"/>
    <property type="match status" value="1"/>
</dbReference>
<protein>
    <recommendedName>
        <fullName evidence="4">Dynein heavy chain, cytoplasmic</fullName>
    </recommendedName>
    <alternativeName>
        <fullName evidence="14">Dynein heavy chain, cytosolic</fullName>
    </alternativeName>
</protein>
<gene>
    <name evidence="17" type="ORF">PTSG_05192</name>
</gene>
<dbReference type="Proteomes" id="UP000007799">
    <property type="component" value="Unassembled WGS sequence"/>
</dbReference>
<feature type="coiled-coil region" evidence="15">
    <location>
        <begin position="3130"/>
        <end position="3203"/>
    </location>
</feature>
<dbReference type="InterPro" id="IPR041658">
    <property type="entry name" value="AAA_lid_11"/>
</dbReference>
<evidence type="ECO:0000256" key="3">
    <source>
        <dbReference type="ARBA" id="ARBA00011655"/>
    </source>
</evidence>
<dbReference type="GeneID" id="16074349"/>
<dbReference type="Pfam" id="PF12777">
    <property type="entry name" value="MT"/>
    <property type="match status" value="1"/>
</dbReference>
<dbReference type="InterPro" id="IPR043157">
    <property type="entry name" value="Dynein_AAA1S"/>
</dbReference>
<dbReference type="Pfam" id="PF08393">
    <property type="entry name" value="DHC_N2"/>
    <property type="match status" value="1"/>
</dbReference>
<dbReference type="PANTHER" id="PTHR46532:SF4">
    <property type="entry name" value="AAA+ ATPASE DOMAIN-CONTAINING PROTEIN"/>
    <property type="match status" value="1"/>
</dbReference>
<dbReference type="InterPro" id="IPR013594">
    <property type="entry name" value="Dynein_heavy_tail"/>
</dbReference>
<dbReference type="InterPro" id="IPR041228">
    <property type="entry name" value="Dynein_C"/>
</dbReference>
<evidence type="ECO:0000256" key="6">
    <source>
        <dbReference type="ARBA" id="ARBA00022701"/>
    </source>
</evidence>
<evidence type="ECO:0000256" key="14">
    <source>
        <dbReference type="ARBA" id="ARBA00033439"/>
    </source>
</evidence>
<keyword evidence="5" id="KW-0963">Cytoplasm</keyword>
<dbReference type="FunFam" id="3.40.50.300:FF:000122">
    <property type="entry name" value="Cytoplasmic dynein 1 heavy chain"/>
    <property type="match status" value="1"/>
</dbReference>
<dbReference type="InterPro" id="IPR042219">
    <property type="entry name" value="AAA_lid_11_sf"/>
</dbReference>
<comment type="subcellular location">
    <subcellularLocation>
        <location evidence="1">Cytoplasm</location>
        <location evidence="1">Cytoskeleton</location>
    </subcellularLocation>
</comment>
<dbReference type="Pfam" id="PF18198">
    <property type="entry name" value="AAA_lid_11"/>
    <property type="match status" value="1"/>
</dbReference>
<dbReference type="InterPro" id="IPR003593">
    <property type="entry name" value="AAA+_ATPase"/>
</dbReference>
<dbReference type="Pfam" id="PF12775">
    <property type="entry name" value="AAA_7"/>
    <property type="match status" value="1"/>
</dbReference>
<dbReference type="Gene3D" id="1.20.920.30">
    <property type="match status" value="1"/>
</dbReference>
<proteinExistence type="inferred from homology"/>
<dbReference type="Gene3D" id="1.20.1270.280">
    <property type="match status" value="1"/>
</dbReference>
<dbReference type="FunFam" id="3.40.50.300:FF:000373">
    <property type="entry name" value="Cytoplasmic dynein heavy chain 2"/>
    <property type="match status" value="1"/>
</dbReference>
<dbReference type="Pfam" id="PF18199">
    <property type="entry name" value="Dynein_C"/>
    <property type="match status" value="1"/>
</dbReference>
<dbReference type="Gene3D" id="3.20.180.20">
    <property type="entry name" value="Dynein heavy chain, N-terminal domain 2"/>
    <property type="match status" value="1"/>
</dbReference>
<dbReference type="GO" id="GO:0005874">
    <property type="term" value="C:microtubule"/>
    <property type="evidence" value="ECO:0007669"/>
    <property type="project" value="UniProtKB-KW"/>
</dbReference>
<dbReference type="Pfam" id="PF08385">
    <property type="entry name" value="DHC_N1"/>
    <property type="match status" value="1"/>
</dbReference>
<dbReference type="InterPro" id="IPR004273">
    <property type="entry name" value="Dynein_heavy_D6_P-loop"/>
</dbReference>
<dbReference type="SMART" id="SM00382">
    <property type="entry name" value="AAA"/>
    <property type="match status" value="4"/>
</dbReference>
<evidence type="ECO:0000313" key="17">
    <source>
        <dbReference type="EMBL" id="EGD73488.1"/>
    </source>
</evidence>
<keyword evidence="7" id="KW-0677">Repeat</keyword>
<evidence type="ECO:0000256" key="9">
    <source>
        <dbReference type="ARBA" id="ARBA00022840"/>
    </source>
</evidence>
<dbReference type="FunFam" id="1.10.8.1220:FF:000002">
    <property type="entry name" value="cytoplasmic dynein 1 heavy chain 1-like"/>
    <property type="match status" value="1"/>
</dbReference>
<comment type="subunit">
    <text evidence="3">Consists of at least two heavy chains and a number of intermediate and light chains.</text>
</comment>
<dbReference type="FunFam" id="1.10.287.2620:FF:000001">
    <property type="entry name" value="Cytoplasmic dynein heavy chain 1"/>
    <property type="match status" value="1"/>
</dbReference>
<dbReference type="Gene3D" id="1.10.472.130">
    <property type="match status" value="1"/>
</dbReference>
<feature type="domain" description="AAA+ ATPase" evidence="16">
    <location>
        <begin position="1831"/>
        <end position="1978"/>
    </location>
</feature>
<dbReference type="FunFam" id="1.20.920.20:FF:000002">
    <property type="entry name" value="Cytoplasmic dynein 1 heavy chain"/>
    <property type="match status" value="1"/>
</dbReference>
<dbReference type="STRING" id="946362.F2UAS2"/>
<dbReference type="Pfam" id="PF12780">
    <property type="entry name" value="AAA_8"/>
    <property type="match status" value="1"/>
</dbReference>
<dbReference type="Gene3D" id="1.10.8.1220">
    <property type="match status" value="1"/>
</dbReference>
<dbReference type="Gene3D" id="1.20.58.1120">
    <property type="match status" value="1"/>
</dbReference>
<keyword evidence="13" id="KW-0206">Cytoskeleton</keyword>
<dbReference type="InterPro" id="IPR042228">
    <property type="entry name" value="Dynein_linker_3"/>
</dbReference>
<feature type="domain" description="AAA+ ATPase" evidence="16">
    <location>
        <begin position="2143"/>
        <end position="2296"/>
    </location>
</feature>
<dbReference type="Pfam" id="PF03028">
    <property type="entry name" value="Dynein_heavy"/>
    <property type="match status" value="1"/>
</dbReference>
<keyword evidence="9" id="KW-0067">ATP-binding</keyword>
<dbReference type="FunFam" id="1.20.920.30:FF:000001">
    <property type="entry name" value="Cytoplasmic dynein heavy chain 1"/>
    <property type="match status" value="1"/>
</dbReference>
<dbReference type="InterPro" id="IPR041466">
    <property type="entry name" value="Dynein_AAA5_ext"/>
</dbReference>
<dbReference type="FunFam" id="3.10.490.20:FF:000004">
    <property type="entry name" value="Cytoplasmic dynein heavy chain 2"/>
    <property type="match status" value="1"/>
</dbReference>
<keyword evidence="10" id="KW-0243">Dynein</keyword>
<evidence type="ECO:0000256" key="2">
    <source>
        <dbReference type="ARBA" id="ARBA00008887"/>
    </source>
</evidence>
<organism evidence="18">
    <name type="scientific">Salpingoeca rosetta (strain ATCC 50818 / BSB-021)</name>
    <dbReference type="NCBI Taxonomy" id="946362"/>
    <lineage>
        <taxon>Eukaryota</taxon>
        <taxon>Choanoflagellata</taxon>
        <taxon>Craspedida</taxon>
        <taxon>Salpingoecidae</taxon>
        <taxon>Salpingoeca</taxon>
    </lineage>
</organism>
<dbReference type="GO" id="GO:0005524">
    <property type="term" value="F:ATP binding"/>
    <property type="evidence" value="ECO:0007669"/>
    <property type="project" value="UniProtKB-KW"/>
</dbReference>
<evidence type="ECO:0000256" key="1">
    <source>
        <dbReference type="ARBA" id="ARBA00004245"/>
    </source>
</evidence>
<dbReference type="InterPro" id="IPR035706">
    <property type="entry name" value="AAA_9"/>
</dbReference>
<dbReference type="FunFam" id="3.40.50.300:FF:000517">
    <property type="entry name" value="Cytoplasmic dynein heavy chain 1"/>
    <property type="match status" value="1"/>
</dbReference>
<dbReference type="InterPro" id="IPR026983">
    <property type="entry name" value="DHC"/>
</dbReference>
<feature type="coiled-coil region" evidence="15">
    <location>
        <begin position="1374"/>
        <end position="1421"/>
    </location>
</feature>
<evidence type="ECO:0000256" key="12">
    <source>
        <dbReference type="ARBA" id="ARBA00023175"/>
    </source>
</evidence>
<dbReference type="Gene3D" id="1.10.8.710">
    <property type="match status" value="1"/>
</dbReference>
<dbReference type="GO" id="GO:0007018">
    <property type="term" value="P:microtubule-based movement"/>
    <property type="evidence" value="ECO:0007669"/>
    <property type="project" value="InterPro"/>
</dbReference>
<dbReference type="FunFam" id="1.20.58.1120:FF:000003">
    <property type="entry name" value="Cytoplasmic dynein heavy chain 1"/>
    <property type="match status" value="1"/>
</dbReference>
<dbReference type="eggNOG" id="KOG3595">
    <property type="taxonomic scope" value="Eukaryota"/>
</dbReference>
<evidence type="ECO:0000256" key="11">
    <source>
        <dbReference type="ARBA" id="ARBA00023054"/>
    </source>
</evidence>
<dbReference type="Gene3D" id="1.10.287.2620">
    <property type="match status" value="1"/>
</dbReference>
<dbReference type="GO" id="GO:0045505">
    <property type="term" value="F:dynein intermediate chain binding"/>
    <property type="evidence" value="ECO:0007669"/>
    <property type="project" value="InterPro"/>
</dbReference>
<dbReference type="FunFam" id="1.10.8.710:FF:000005">
    <property type="entry name" value="Cytoplasmic dynein heavy chain 1"/>
    <property type="match status" value="1"/>
</dbReference>
<dbReference type="Pfam" id="PF12774">
    <property type="entry name" value="AAA_6"/>
    <property type="match status" value="1"/>
</dbReference>
<dbReference type="Pfam" id="PF12781">
    <property type="entry name" value="AAA_9"/>
    <property type="match status" value="1"/>
</dbReference>
<evidence type="ECO:0000256" key="8">
    <source>
        <dbReference type="ARBA" id="ARBA00022741"/>
    </source>
</evidence>
<sequence length="4579" mass="520323">MSAEELNGTDHVAEVIDTKEIVDYLRDVVPLLLGGGEASLADTLAEAEPLLTSFAADPNKRALMVHRNTGKSDQDDQQEIIITDEIKSLGASYAACAFVKKNPKDPLAPNDLALQLHCVVFSDGKPFGMLHALVQQYVQPFFNSLAKGSGAADKESIKPASKAINELETLLSHLQQDTDIPQIEIVPEKAIAAAVSEARKAGRSPTLADMGDLVHDDAYVKSLERVVLRWIKDIQQVTRLERDLSTGSARQEIRFWLSMERALSQLKVRLAEDDVTLTLAVLREAKRLTILKSFETDTNLSMYDTVLDYNTLMKDFPINAILIATDIKKLVEAMLEVFQHMKKVKHTRYPRERFIELIKAISRDVNSQLLKILSKKKLMHMPIPEFENLYNQCNQLFREWNDKSDFRTIIQELRSTQRGGRATARRVVPEHKALQERLALVHDFRLRHDDLKQRISVVLKQRGIEPDADEDNALAEVENAYDEMRSVDVLDLEEEGQRAWDRACESYEARVNQVEDTIIKHLCHELDHAAKSSDMFRIFRHYYALLDRPRIRNAVRSYQKQLMSNVKDDIIELHKKFKMQYHNSNNSHMSAARDIPPTSGQIIWMAQIERQLDDYLERVGHVLGPNWMKHVDGRELKERGETFKEKLRQANPYDLWLQEIETQDITFKNTIFDIELFRGEKTRLEMFVNFHERLITMAKEVRIMGWLKNVPRVPKLAVVKAKKANMLYPYVISLKNSIKTYSIAMNQLDDRPHLTPLVARWYNRVHDQIAYGMDLTWESPLEAYAYELSRNVTELHRRVQALFGYDDRIKKMLTSLTTCDYSNKKFQDLIKRGQDVLNKMKAEKYVNLQQWCDDLNAQVEQKLAARLHHALVAWTKALAHASRAAESWDADVEDDEDLPEIARAKHELQIRNQVIMLTPPVESARQALVQQLQVHLSVVTSLARLHTDPLDTANATKSVAKYGNLLAKLPNDGADLVQAHRLIDVETGKVDAYVGEWLQYQSLWDLQMENVFASLGDDLMAWQQLLTEIKRARRHFDTSETSKALAAVDIEYSQVQTRVAMKYDAIHREIIGHFATSMADHMSRFYNEVHGLREKLEAMSLEAAKTSDSITYIGVIQGAKKRVKPLTAQFECFVSGEKLLERQRFPFPSDWLRVQQLEGEWEAFLSILERRHTAIAGQVTSLQMRVVSEERQIEAQIAELVADWDKNKPMGGDVNPAEAVNVLNIFQGRFTRLRDEYENLVRAKTALDLDIKEDTRLPSRMEELMELKGSWHDLSRVVEHMSDLKATEWGAVVPTKLRSQLNGIVDELKRMPARVKSYEAYEYLLQQARSYIKVNETISVLRGDTLTSRHWKMLTSELGVSWDMVTLTLGQVWAVDLERNAEAINRVVLQAQGEKALEVFLKQIKEAWQAYELEMVNYQNKTKLIKGWDDLFTLAKDHINNLAQMKLSPYYKVFEEEALAWENRLNTLYTLFYDVWIDVQRQWVYLEGIFTGSADLKVLLPTETNKFMGLSNEFVALMRKVSKNPMVLEVLNIPNLERTLHHFKDVLDKIQKALSKYLEQERASFPRFYFVGDEDLLDIIGNGKNVDRIQKHFRKMFAGLNSVELTEQGDAAKALLSREGEVVPFTNNVQVKDRKINAWLTALEEEMKVALASLLNRSTTQIKHLATSFELSSYLKWLDAFQAQIVVLSAQVAWSESVQQALVSGGGKQGLKEQLDAVITTLNALADTVLQHQPPIRRKKLEQMITELVHKRDLTRGLIDERVAAVTDFRWLQNMRFEFDAYNTDVLQQLSIKMADVSLFYGFEYLGLVDKLVQTPLTDRCFLTMTQALAARQGGSPFGPAGTGKTESVKALGAQLGRFVLVFNCDETFDNHAMGRIFVGLCQVGAWGCFDEFNRLEESMLSAVSQQIESIQLAIKAGGMLEGEAARQAMTVSLQGRTVSVNPSMAIFITMNPGYAGRSPLPDNLKKLFRNLAMTKPDRQLIAQVMLFSQGFRTAEQLSRKVVPLFILCQEQLSAQSHYDFGLRSLKAVLVSAGNIKRERLAALRQKMREERGSVDEEEVASAIDEQEVVIQSITQTMIPKLVAQDIPLLDSLLTDVFPGVQRPEIPLAELEAKILEVCEEQHYVPSKTWLNKVLQVYQVTQLNHGLMLVGPSGVGKSVAWRVLLEALRRLEQREAEEYVIDPKAITKEELYGFLDPTTREWTDGLFTSIVRKVIDDVRGERNRRQWIIFDGDVDPEWVENLNSVLDDNKLLTLPNGERLNLPSNIRILFEVQDLKNATLATVSRCGMIWFSEDVLTLQVHYKRFLRLLRNVPVDSDMSQTQADKAEGLAAQRKVADTLEPFFEEDGLVTRSLQYARSLFHVMDYTDGRCINALFSMLNQTARSITEYNATHPDFQLTEDQVKEYTSKRFMYSLMWCLVGDSRGDVRTELSRFLTESTTVELPPVEQGAIIDFKVTLPDAQWQPWTHDVPRIEIEAEKVSGTSVVVPTLDTVRHEDLLYTWLSEHLPIVLCGPPGSGKTMTLFSALRALPHFEVAGLNFSSSTTPELIMKTFDQYCEYRTTPNGLVLAPAQLNKWLVIFMDECNLPAPDKYNTVRVITFIRQLVEHGGFWRTEDRRWVKLERIQFVGACNPPTDPGRVPLAHRFLRHVPVVYVDYPGAESLRQIYGTFNRAILRMHPSLERYADNLTDAMVSFYSQSQRRFTADVQPHYIYSPREMTRWVKGVAEAITPLARSGTPLDLNGLVRVWAHEALRLFQDRLVGDDERQWTDEKVDDVAKEHFPGIDMRAALQRPILFSDWLTHEYGPVDQEDLREFVREKLKSFTEEQVDLNLVLFDEVLDHVLRIDRVFRQNQGHMLLIGVSGCGRTTLSRFVAWMNQLTVVQIKSHNLYTPDDFDADLRELLKRSGVEGEKIVFILDESNITDTAFLERMNTLLANGEVPGLFEGDDFSALMTKCKEASRRQNLHLDDNEELYRWFSQNVMDNLHIVFTMCPAEGGMQDRATTSPALFNRCVLDWFGDWPDSALFRVAAELSAQVPLAKPEYEPPMDFPVVVDALQDATPSHADAVHNAAVFVHKTAKAAARQLLKQEGRSTDITPRHFLEFVAQLSRFHTEKRKDLEAQKSHLLNGVTKIDETRDTVAELQVTLAEKKQQLEAKSKAAKEKLDLMLSKKQAANAKREESLNIDKELQAKQEQADARKAEVEAELAAVAPAVEEAKAAVKGIKKRDLQEIRTLAKPPQAVQVALEGVVTLLGKHTTDWKKIRSIIAQDHFTSDVMNFDSNSITSKIMGKMESSYLTNELFTFEKANRASKAAGPLVKWANAQMAYAKQLLKVEPLNNELRQLEEESMAMREQQDALQVLVAELEETIKTYEAEYAVLISEQEAIKNDLTTVSDKVSRSEKLLENLASEKDRWTTSAADFDAQMSTIIGDCLISAAFVGYAGYFDQSYRSALLARWITHLSKARIEFKPGVEDGIPEYLSSPDDRLRWKTNALPEDELCSQNAVMLSRSIRTPLVIDPAGQAAEFIMREYNADNKMVVTSFLDPVKLRKDVESAIRFGTDLLIQDAEKFDALLNPILTNDVQRKGGRIMINLAGKDIDLSPTFSMKLITKNPAVQFPMDICSRVTLINFTVTPGSLQTQCLNQALRYERPDVDEQRTDLLRQQGEFRLELLNLENQLLDALNKAEGSILDDDKVITHLEKLKNRAMEVQAKVDETDTVMATVEKTSRMYQPLAQRCSSIYFTLQQMAHMHFLYQYSLRFFLDIFLETLQANPRLEGLTDHDERLRVINDSLFQFVYERVAPGMMHEHRLPLALTFARFRVEGTDDQLPEKDLRYFLSGGGVLLGKSDFAFLVPSAATEEQANALHQLRDNVPAFGDLLAEIKGHQGEFAHWIALARPELELPKFVSALHSDAPQSVPYRLLRELLFLQAARPDRLLAHMHVFVEHILGKGFASSSSEADLQHVVTTEIKASVPVLLCGVKGFDTSVKVDDCAAAAGKDILPIAVGSADARREAIAAVTAGISSGRWVMLKNVHLAPDLLTVVEKKLTSTTPHPDFRLFLTSEISPKLPINMIRAARVFLYEAAAGVKASVKRTLLNFHDRVDAAPKQRGMVYLLLAWFHAVTQERLRYAPLGWSKRYEFGEPDLRTSADTIDKWIDRTSNGQASVDAADLPWEAMRTLLSKSVYGGRIDNEIDQRLLDAFVDQFFTQKSFSPKFCFVEAGKDSNVSAIKPPKGTTRTELLHWADSLPDGQLPTWLGLPANAEVVLLTNRAKMLTVNTMKLQTTTDVTADLGELADEGAASTAAWMRQLQEQANQWLGILPTTLHNLKRTEASIKDPMFRFYERETTIGVSLLKQVRTDLQNVIQCCEGEIKQTNHMRNLMHTLVQGTVYKTWLRYKVPEGMPVTLWIADFSLRVKQLHEIAQHMERGASLDSFRVWIGGLFVPEAFITATRQAVAQRNSWPLEALTLALDVRASEKDVPSDVENSFFVTALRIEGAACKNRTVHLEETPFTNHALTIVRWVYTKEGETDLPTSVQIPLYLNVTRANLIAVVQFQPQGVDDPQVFYRRGVALMCSSLTGVVA</sequence>
<dbReference type="InterPro" id="IPR035699">
    <property type="entry name" value="AAA_6"/>
</dbReference>
<keyword evidence="11 15" id="KW-0175">Coiled coil</keyword>
<evidence type="ECO:0000313" key="18">
    <source>
        <dbReference type="Proteomes" id="UP000007799"/>
    </source>
</evidence>
<keyword evidence="12" id="KW-0505">Motor protein</keyword>
<dbReference type="OMA" id="CAWLRGL"/>
<accession>F2UAS2</accession>
<dbReference type="FunFam" id="3.20.180.20:FF:000002">
    <property type="entry name" value="Cytoplasmic dynein heavy chain 1"/>
    <property type="match status" value="1"/>
</dbReference>
<dbReference type="InterPro" id="IPR042222">
    <property type="entry name" value="Dynein_2_N"/>
</dbReference>
<feature type="coiled-coil region" evidence="15">
    <location>
        <begin position="3324"/>
        <end position="3379"/>
    </location>
</feature>
<feature type="domain" description="AAA+ ATPase" evidence="16">
    <location>
        <begin position="2504"/>
        <end position="2654"/>
    </location>
</feature>
<keyword evidence="6" id="KW-0493">Microtubule</keyword>
<dbReference type="EMBL" id="GL832966">
    <property type="protein sequence ID" value="EGD73488.1"/>
    <property type="molecule type" value="Genomic_DNA"/>
</dbReference>
<dbReference type="InterPro" id="IPR024743">
    <property type="entry name" value="Dynein_HC_stalk"/>
</dbReference>